<dbReference type="Pfam" id="PF04241">
    <property type="entry name" value="DUF423"/>
    <property type="match status" value="1"/>
</dbReference>
<evidence type="ECO:0000256" key="1">
    <source>
        <dbReference type="ARBA" id="ARBA00004141"/>
    </source>
</evidence>
<dbReference type="OrthoDB" id="269173at2759"/>
<evidence type="ECO:0000256" key="7">
    <source>
        <dbReference type="SAM" id="Phobius"/>
    </source>
</evidence>
<dbReference type="Proteomes" id="UP000594454">
    <property type="component" value="Chromosome 6"/>
</dbReference>
<evidence type="ECO:0000256" key="4">
    <source>
        <dbReference type="ARBA" id="ARBA00022989"/>
    </source>
</evidence>
<evidence type="ECO:0000256" key="2">
    <source>
        <dbReference type="ARBA" id="ARBA00006208"/>
    </source>
</evidence>
<comment type="subcellular location">
    <subcellularLocation>
        <location evidence="1">Membrane</location>
        <topology evidence="1">Multi-pass membrane protein</topology>
    </subcellularLocation>
</comment>
<evidence type="ECO:0000313" key="8">
    <source>
        <dbReference type="EMBL" id="CAD7093368.1"/>
    </source>
</evidence>
<name>A0A7R8V5X7_HERIL</name>
<gene>
    <name evidence="8" type="ORF">HERILL_LOCUS15653</name>
</gene>
<dbReference type="PANTHER" id="PTHR43461">
    <property type="entry name" value="TRANSMEMBRANE PROTEIN 256"/>
    <property type="match status" value="1"/>
</dbReference>
<feature type="transmembrane region" description="Helical" evidence="7">
    <location>
        <begin position="153"/>
        <end position="170"/>
    </location>
</feature>
<keyword evidence="3 7" id="KW-0812">Transmembrane</keyword>
<dbReference type="InParanoid" id="A0A7R8V5X7"/>
<evidence type="ECO:0000313" key="9">
    <source>
        <dbReference type="Proteomes" id="UP000594454"/>
    </source>
</evidence>
<evidence type="ECO:0000256" key="3">
    <source>
        <dbReference type="ARBA" id="ARBA00022692"/>
    </source>
</evidence>
<dbReference type="EMBL" id="LR899014">
    <property type="protein sequence ID" value="CAD7093368.1"/>
    <property type="molecule type" value="Genomic_DNA"/>
</dbReference>
<protein>
    <submittedName>
        <fullName evidence="8">Uncharacterized protein</fullName>
    </submittedName>
</protein>
<feature type="transmembrane region" description="Helical" evidence="7">
    <location>
        <begin position="122"/>
        <end position="141"/>
    </location>
</feature>
<feature type="transmembrane region" description="Helical" evidence="7">
    <location>
        <begin position="48"/>
        <end position="67"/>
    </location>
</feature>
<proteinExistence type="inferred from homology"/>
<evidence type="ECO:0000256" key="5">
    <source>
        <dbReference type="ARBA" id="ARBA00023136"/>
    </source>
</evidence>
<dbReference type="PANTHER" id="PTHR43461:SF1">
    <property type="entry name" value="TRANSMEMBRANE PROTEIN 256"/>
    <property type="match status" value="1"/>
</dbReference>
<keyword evidence="5 7" id="KW-0472">Membrane</keyword>
<keyword evidence="9" id="KW-1185">Reference proteome</keyword>
<feature type="region of interest" description="Disordered" evidence="6">
    <location>
        <begin position="1"/>
        <end position="31"/>
    </location>
</feature>
<dbReference type="AlphaFoldDB" id="A0A7R8V5X7"/>
<accession>A0A7R8V5X7</accession>
<organism evidence="8 9">
    <name type="scientific">Hermetia illucens</name>
    <name type="common">Black soldier fly</name>
    <dbReference type="NCBI Taxonomy" id="343691"/>
    <lineage>
        <taxon>Eukaryota</taxon>
        <taxon>Metazoa</taxon>
        <taxon>Ecdysozoa</taxon>
        <taxon>Arthropoda</taxon>
        <taxon>Hexapoda</taxon>
        <taxon>Insecta</taxon>
        <taxon>Pterygota</taxon>
        <taxon>Neoptera</taxon>
        <taxon>Endopterygota</taxon>
        <taxon>Diptera</taxon>
        <taxon>Brachycera</taxon>
        <taxon>Stratiomyomorpha</taxon>
        <taxon>Stratiomyidae</taxon>
        <taxon>Hermetiinae</taxon>
        <taxon>Hermetia</taxon>
    </lineage>
</organism>
<sequence>MSYRSFEQLSPSAGSHPSPTANHPGQRKKNVTQGPLFAASQVLRRHRYLLPLGAISASLALGISAYARGERLLKIPYQIPFASRSSVLKDPELKRIFYCGNAQHMYNSLAIMASPFTSSKPMLTSSLLLSGIMIFCGTQYYRTFKREPENVRPLLLVGGFCILTGWLTFLL</sequence>
<reference evidence="8 9" key="1">
    <citation type="submission" date="2020-11" db="EMBL/GenBank/DDBJ databases">
        <authorList>
            <person name="Wallbank WR R."/>
            <person name="Pardo Diaz C."/>
            <person name="Kozak K."/>
            <person name="Martin S."/>
            <person name="Jiggins C."/>
            <person name="Moest M."/>
            <person name="Warren A I."/>
            <person name="Generalovic N T."/>
            <person name="Byers J.R.P. K."/>
            <person name="Montejo-Kovacevich G."/>
            <person name="Yen C E."/>
        </authorList>
    </citation>
    <scope>NUCLEOTIDE SEQUENCE [LARGE SCALE GENOMIC DNA]</scope>
</reference>
<evidence type="ECO:0000256" key="6">
    <source>
        <dbReference type="SAM" id="MobiDB-lite"/>
    </source>
</evidence>
<dbReference type="InterPro" id="IPR006696">
    <property type="entry name" value="DUF423"/>
</dbReference>
<feature type="compositionally biased region" description="Polar residues" evidence="6">
    <location>
        <begin position="1"/>
        <end position="23"/>
    </location>
</feature>
<keyword evidence="4 7" id="KW-1133">Transmembrane helix</keyword>
<comment type="similarity">
    <text evidence="2">Belongs to the TMEM256 family.</text>
</comment>
<dbReference type="GO" id="GO:0016020">
    <property type="term" value="C:membrane"/>
    <property type="evidence" value="ECO:0007669"/>
    <property type="project" value="UniProtKB-SubCell"/>
</dbReference>